<comment type="caution">
    <text evidence="6">The sequence shown here is derived from an EMBL/GenBank/DDBJ whole genome shotgun (WGS) entry which is preliminary data.</text>
</comment>
<keyword evidence="2 4" id="KW-0863">Zinc-finger</keyword>
<evidence type="ECO:0000256" key="4">
    <source>
        <dbReference type="PROSITE-ProRule" id="PRU00175"/>
    </source>
</evidence>
<evidence type="ECO:0000259" key="5">
    <source>
        <dbReference type="PROSITE" id="PS50089"/>
    </source>
</evidence>
<dbReference type="OrthoDB" id="6331869at2759"/>
<feature type="non-terminal residue" evidence="6">
    <location>
        <position position="1"/>
    </location>
</feature>
<accession>A0A9W8J2X7</accession>
<dbReference type="InterPro" id="IPR017907">
    <property type="entry name" value="Znf_RING_CS"/>
</dbReference>
<protein>
    <recommendedName>
        <fullName evidence="5">RING-type domain-containing protein</fullName>
    </recommendedName>
</protein>
<dbReference type="InterPro" id="IPR013083">
    <property type="entry name" value="Znf_RING/FYVE/PHD"/>
</dbReference>
<evidence type="ECO:0000256" key="2">
    <source>
        <dbReference type="ARBA" id="ARBA00022771"/>
    </source>
</evidence>
<dbReference type="InterPro" id="IPR001841">
    <property type="entry name" value="Znf_RING"/>
</dbReference>
<name>A0A9W8J2X7_9AGAR</name>
<gene>
    <name evidence="6" type="ORF">H1R20_g9794</name>
</gene>
<dbReference type="PROSITE" id="PS50089">
    <property type="entry name" value="ZF_RING_2"/>
    <property type="match status" value="1"/>
</dbReference>
<dbReference type="PROSITE" id="PS00518">
    <property type="entry name" value="ZF_RING_1"/>
    <property type="match status" value="1"/>
</dbReference>
<dbReference type="InterPro" id="IPR027370">
    <property type="entry name" value="Znf-RING_euk"/>
</dbReference>
<keyword evidence="3" id="KW-0862">Zinc</keyword>
<organism evidence="6 7">
    <name type="scientific">Candolleomyces eurysporus</name>
    <dbReference type="NCBI Taxonomy" id="2828524"/>
    <lineage>
        <taxon>Eukaryota</taxon>
        <taxon>Fungi</taxon>
        <taxon>Dikarya</taxon>
        <taxon>Basidiomycota</taxon>
        <taxon>Agaricomycotina</taxon>
        <taxon>Agaricomycetes</taxon>
        <taxon>Agaricomycetidae</taxon>
        <taxon>Agaricales</taxon>
        <taxon>Agaricineae</taxon>
        <taxon>Psathyrellaceae</taxon>
        <taxon>Candolleomyces</taxon>
    </lineage>
</organism>
<dbReference type="AlphaFoldDB" id="A0A9W8J2X7"/>
<dbReference type="Pfam" id="PF13445">
    <property type="entry name" value="zf-RING_UBOX"/>
    <property type="match status" value="1"/>
</dbReference>
<keyword evidence="1" id="KW-0479">Metal-binding</keyword>
<sequence>MFSIPSCAVCYQQVHPVKWPAKRIVCGHTFCTECLTKLILRKQPCPLKCRSGTLLHFRDTRTVPFSIVPTTERDDRAAVAHVIKAVADELQHLELSAEEKARRLNTLGRRVANQLSTLARFASGYRDRLADHKNELMKFWDAERHLQVEVGHEKTLLEELTAAQHKLLKASRNCGSASADSCEALDLLTDLSCDIRGVKRSREGFSEHERPSKRRRIA</sequence>
<dbReference type="SMART" id="SM00184">
    <property type="entry name" value="RING"/>
    <property type="match status" value="1"/>
</dbReference>
<evidence type="ECO:0000256" key="1">
    <source>
        <dbReference type="ARBA" id="ARBA00022723"/>
    </source>
</evidence>
<dbReference type="EMBL" id="JANBPK010001012">
    <property type="protein sequence ID" value="KAJ2927297.1"/>
    <property type="molecule type" value="Genomic_DNA"/>
</dbReference>
<evidence type="ECO:0000313" key="7">
    <source>
        <dbReference type="Proteomes" id="UP001140091"/>
    </source>
</evidence>
<dbReference type="Proteomes" id="UP001140091">
    <property type="component" value="Unassembled WGS sequence"/>
</dbReference>
<keyword evidence="7" id="KW-1185">Reference proteome</keyword>
<reference evidence="6" key="1">
    <citation type="submission" date="2022-06" db="EMBL/GenBank/DDBJ databases">
        <title>Genome Sequence of Candolleomyces eurysporus.</title>
        <authorList>
            <person name="Buettner E."/>
        </authorList>
    </citation>
    <scope>NUCLEOTIDE SEQUENCE</scope>
    <source>
        <strain evidence="6">VTCC 930004</strain>
    </source>
</reference>
<dbReference type="GO" id="GO:0008270">
    <property type="term" value="F:zinc ion binding"/>
    <property type="evidence" value="ECO:0007669"/>
    <property type="project" value="UniProtKB-KW"/>
</dbReference>
<dbReference type="SUPFAM" id="SSF57850">
    <property type="entry name" value="RING/U-box"/>
    <property type="match status" value="1"/>
</dbReference>
<evidence type="ECO:0000256" key="3">
    <source>
        <dbReference type="ARBA" id="ARBA00022833"/>
    </source>
</evidence>
<proteinExistence type="predicted"/>
<evidence type="ECO:0000313" key="6">
    <source>
        <dbReference type="EMBL" id="KAJ2927297.1"/>
    </source>
</evidence>
<feature type="domain" description="RING-type" evidence="5">
    <location>
        <begin position="7"/>
        <end position="47"/>
    </location>
</feature>
<dbReference type="Gene3D" id="3.30.40.10">
    <property type="entry name" value="Zinc/RING finger domain, C3HC4 (zinc finger)"/>
    <property type="match status" value="1"/>
</dbReference>